<protein>
    <submittedName>
        <fullName evidence="1">Uncharacterized protein</fullName>
    </submittedName>
</protein>
<sequence>MAAQRSGLSMTRLVWGWSDRGAAYAQSQVPLDMAGTCRTVSCWSRNQTRLRGSARSAKGLGCLGMVQAQSDSR</sequence>
<evidence type="ECO:0000313" key="2">
    <source>
        <dbReference type="Proteomes" id="UP000197174"/>
    </source>
</evidence>
<gene>
    <name evidence="1" type="ORF">B5D80_09225</name>
</gene>
<reference evidence="1 2" key="1">
    <citation type="submission" date="2017-03" db="EMBL/GenBank/DDBJ databases">
        <title>Whole genome sequence of Micromonospora wenchangensis, isolated from mangrove soil.</title>
        <authorList>
            <person name="Yang H."/>
        </authorList>
    </citation>
    <scope>NUCLEOTIDE SEQUENCE [LARGE SCALE GENOMIC DNA]</scope>
    <source>
        <strain evidence="1 2">CCTCC AA 2012002</strain>
    </source>
</reference>
<proteinExistence type="predicted"/>
<comment type="caution">
    <text evidence="1">The sequence shown here is derived from an EMBL/GenBank/DDBJ whole genome shotgun (WGS) entry which is preliminary data.</text>
</comment>
<evidence type="ECO:0000313" key="1">
    <source>
        <dbReference type="EMBL" id="OWV09561.1"/>
    </source>
</evidence>
<dbReference type="Proteomes" id="UP000197174">
    <property type="component" value="Unassembled WGS sequence"/>
</dbReference>
<organism evidence="1 2">
    <name type="scientific">Micromonospora wenchangensis</name>
    <dbReference type="NCBI Taxonomy" id="1185415"/>
    <lineage>
        <taxon>Bacteria</taxon>
        <taxon>Bacillati</taxon>
        <taxon>Actinomycetota</taxon>
        <taxon>Actinomycetes</taxon>
        <taxon>Micromonosporales</taxon>
        <taxon>Micromonosporaceae</taxon>
        <taxon>Micromonospora</taxon>
    </lineage>
</organism>
<name>A0A246RPR0_9ACTN</name>
<dbReference type="AlphaFoldDB" id="A0A246RPR0"/>
<dbReference type="EMBL" id="MZMV01000011">
    <property type="protein sequence ID" value="OWV09561.1"/>
    <property type="molecule type" value="Genomic_DNA"/>
</dbReference>
<keyword evidence="2" id="KW-1185">Reference proteome</keyword>
<accession>A0A246RPR0</accession>